<evidence type="ECO:0000259" key="3">
    <source>
        <dbReference type="Pfam" id="PF20239"/>
    </source>
</evidence>
<dbReference type="RefSeq" id="WP_346760006.1">
    <property type="nucleotide sequence ID" value="NZ_JAUJEB010000005.1"/>
</dbReference>
<dbReference type="Gene3D" id="1.10.1740.10">
    <property type="match status" value="1"/>
</dbReference>
<dbReference type="SUPFAM" id="SSF48452">
    <property type="entry name" value="TPR-like"/>
    <property type="match status" value="1"/>
</dbReference>
<keyword evidence="5" id="KW-1185">Reference proteome</keyword>
<feature type="domain" description="DUF6596" evidence="3">
    <location>
        <begin position="189"/>
        <end position="289"/>
    </location>
</feature>
<protein>
    <submittedName>
        <fullName evidence="4">Sigma-70 family RNA polymerase sigma factor</fullName>
    </submittedName>
</protein>
<reference evidence="4" key="1">
    <citation type="submission" date="2023-06" db="EMBL/GenBank/DDBJ databases">
        <title>Genomic of Agaribacillus aureum.</title>
        <authorList>
            <person name="Wang G."/>
        </authorList>
    </citation>
    <scope>NUCLEOTIDE SEQUENCE</scope>
    <source>
        <strain evidence="4">BMA12</strain>
    </source>
</reference>
<organism evidence="4 5">
    <name type="scientific">Agaribacillus aureus</name>
    <dbReference type="NCBI Taxonomy" id="3051825"/>
    <lineage>
        <taxon>Bacteria</taxon>
        <taxon>Pseudomonadati</taxon>
        <taxon>Bacteroidota</taxon>
        <taxon>Cytophagia</taxon>
        <taxon>Cytophagales</taxon>
        <taxon>Splendidivirgaceae</taxon>
        <taxon>Agaribacillus</taxon>
    </lineage>
</organism>
<sequence length="420" mass="48360">MCPQDKDLHNIDHLIDHLFRNEYGKVVSFLTLSFGFHFLETAEDIAQDTLAEAYKNWGYNGIPPNPHGWIFKVAKNKALNYVRRENIKQSVFEKLDKEEEQVQGEIFLNREIEDSMLRMIFACCHPIIPGESQIALILTTLGGFSRKEVAYALLSDEEAIKKRLYRAKKEIRQSNIVLAVPTGDELSERLKTVCISLYLLFNEGYNASHSDELIRKDFCLEAVRLTRLLAQHFPGETRVSALLSLMLFHAARLKSRIDDKGAIVLFRNQDRSLWNQDLIKAAYFYLSESSRGSTLTSYHLEASIAAQHCYAPTHEKTNWPFIFDLYSRLYEIKPSPVIKLNLAIVSSKIKDAKYGIEQLEALIKSEKKLKNYYLLYATLGQLYVENEERDLAISNFERAKSLTASEKEKEFLQNRIDALS</sequence>
<dbReference type="PROSITE" id="PS50005">
    <property type="entry name" value="TPR"/>
    <property type="match status" value="1"/>
</dbReference>
<dbReference type="PANTHER" id="PTHR47756:SF2">
    <property type="entry name" value="BLL6612 PROTEIN"/>
    <property type="match status" value="1"/>
</dbReference>
<evidence type="ECO:0000256" key="1">
    <source>
        <dbReference type="PROSITE-ProRule" id="PRU00339"/>
    </source>
</evidence>
<dbReference type="PANTHER" id="PTHR47756">
    <property type="entry name" value="BLL6612 PROTEIN-RELATED"/>
    <property type="match status" value="1"/>
</dbReference>
<feature type="repeat" description="TPR" evidence="1">
    <location>
        <begin position="373"/>
        <end position="406"/>
    </location>
</feature>
<feature type="domain" description="RNA polymerase sigma-70 region 2" evidence="2">
    <location>
        <begin position="40"/>
        <end position="85"/>
    </location>
</feature>
<dbReference type="InterPro" id="IPR007627">
    <property type="entry name" value="RNA_pol_sigma70_r2"/>
</dbReference>
<gene>
    <name evidence="4" type="ORF">QQ020_21485</name>
</gene>
<dbReference type="InterPro" id="IPR013324">
    <property type="entry name" value="RNA_pol_sigma_r3/r4-like"/>
</dbReference>
<keyword evidence="1" id="KW-0802">TPR repeat</keyword>
<dbReference type="Pfam" id="PF20239">
    <property type="entry name" value="DUF6596"/>
    <property type="match status" value="1"/>
</dbReference>
<dbReference type="NCBIfam" id="TIGR02937">
    <property type="entry name" value="sigma70-ECF"/>
    <property type="match status" value="1"/>
</dbReference>
<evidence type="ECO:0000313" key="4">
    <source>
        <dbReference type="EMBL" id="MDN5214667.1"/>
    </source>
</evidence>
<evidence type="ECO:0000259" key="2">
    <source>
        <dbReference type="Pfam" id="PF04542"/>
    </source>
</evidence>
<dbReference type="InterPro" id="IPR011990">
    <property type="entry name" value="TPR-like_helical_dom_sf"/>
</dbReference>
<comment type="caution">
    <text evidence="4">The sequence shown here is derived from an EMBL/GenBank/DDBJ whole genome shotgun (WGS) entry which is preliminary data.</text>
</comment>
<dbReference type="Proteomes" id="UP001172083">
    <property type="component" value="Unassembled WGS sequence"/>
</dbReference>
<dbReference type="InterPro" id="IPR046531">
    <property type="entry name" value="DUF6596"/>
</dbReference>
<dbReference type="SUPFAM" id="SSF88659">
    <property type="entry name" value="Sigma3 and sigma4 domains of RNA polymerase sigma factors"/>
    <property type="match status" value="1"/>
</dbReference>
<dbReference type="InterPro" id="IPR013325">
    <property type="entry name" value="RNA_pol_sigma_r2"/>
</dbReference>
<dbReference type="InterPro" id="IPR019734">
    <property type="entry name" value="TPR_rpt"/>
</dbReference>
<dbReference type="SUPFAM" id="SSF88946">
    <property type="entry name" value="Sigma2 domain of RNA polymerase sigma factors"/>
    <property type="match status" value="1"/>
</dbReference>
<evidence type="ECO:0000313" key="5">
    <source>
        <dbReference type="Proteomes" id="UP001172083"/>
    </source>
</evidence>
<proteinExistence type="predicted"/>
<name>A0ABT8LCI2_9BACT</name>
<dbReference type="Gene3D" id="1.25.40.10">
    <property type="entry name" value="Tetratricopeptide repeat domain"/>
    <property type="match status" value="1"/>
</dbReference>
<dbReference type="EMBL" id="JAUJEB010000005">
    <property type="protein sequence ID" value="MDN5214667.1"/>
    <property type="molecule type" value="Genomic_DNA"/>
</dbReference>
<accession>A0ABT8LCI2</accession>
<dbReference type="InterPro" id="IPR014284">
    <property type="entry name" value="RNA_pol_sigma-70_dom"/>
</dbReference>
<dbReference type="Pfam" id="PF04542">
    <property type="entry name" value="Sigma70_r2"/>
    <property type="match status" value="1"/>
</dbReference>